<sequence>MTVPVIDAPAPAYRKRKRSKMPFVIGGIVLVVAIVATAIALSVSSTASAAKEEISIGLVNEPQNLDIRSTAGVALDQILIDNVYQGLVGLKPGTVDQIVPVLAERMPEVSSDGRTYDFALRDGVAFHDGAKLAAQDVVASLTAALTPEVVGGAATVTAPDARSVRVVLAEPNSQLLWLLANRPGLILEAKAKNRLSNSANGTGPFRFEQWKQGDSLTLVRNDDYWGDAANLKTVVFRFIPDGRAAVSALKEGDLDVHAALLPSLRSEFDGNRDFRLERADGTDVFTLAFNSAKPPLNDLRVREALSRAIDTKALIETQHGDGKQIGGPITRLEPGYQDLSAVNAYDPAAARKLLAEAGQQNLSLTLTAPNFYDQSTIDLISTQLADVGVSVKVKRVEFATWLEQVYTNHDYQLSYVDHAEARDFGNYANPGYYFGYDSAKVQQLYAESLRATDPTTANELLSAAEKQVAADAPAKWLYNYTPTNVISTKVTGFPRANTNSRLNLEGVSIHG</sequence>
<evidence type="ECO:0000256" key="2">
    <source>
        <dbReference type="SAM" id="Phobius"/>
    </source>
</evidence>
<dbReference type="PANTHER" id="PTHR30290">
    <property type="entry name" value="PERIPLASMIC BINDING COMPONENT OF ABC TRANSPORTER"/>
    <property type="match status" value="1"/>
</dbReference>
<dbReference type="SUPFAM" id="SSF53850">
    <property type="entry name" value="Periplasmic binding protein-like II"/>
    <property type="match status" value="1"/>
</dbReference>
<evidence type="ECO:0000313" key="5">
    <source>
        <dbReference type="Proteomes" id="UP001500851"/>
    </source>
</evidence>
<evidence type="ECO:0000259" key="3">
    <source>
        <dbReference type="Pfam" id="PF00496"/>
    </source>
</evidence>
<protein>
    <submittedName>
        <fullName evidence="4">ABC transporter substrate-binding protein</fullName>
    </submittedName>
</protein>
<dbReference type="Pfam" id="PF00496">
    <property type="entry name" value="SBP_bac_5"/>
    <property type="match status" value="1"/>
</dbReference>
<dbReference type="InterPro" id="IPR030678">
    <property type="entry name" value="Peptide/Ni-bd"/>
</dbReference>
<feature type="domain" description="Solute-binding protein family 5" evidence="3">
    <location>
        <begin position="97"/>
        <end position="414"/>
    </location>
</feature>
<evidence type="ECO:0000313" key="4">
    <source>
        <dbReference type="EMBL" id="GAA1785707.1"/>
    </source>
</evidence>
<reference evidence="5" key="1">
    <citation type="journal article" date="2019" name="Int. J. Syst. Evol. Microbiol.">
        <title>The Global Catalogue of Microorganisms (GCM) 10K type strain sequencing project: providing services to taxonomists for standard genome sequencing and annotation.</title>
        <authorList>
            <consortium name="The Broad Institute Genomics Platform"/>
            <consortium name="The Broad Institute Genome Sequencing Center for Infectious Disease"/>
            <person name="Wu L."/>
            <person name="Ma J."/>
        </authorList>
    </citation>
    <scope>NUCLEOTIDE SEQUENCE [LARGE SCALE GENOMIC DNA]</scope>
    <source>
        <strain evidence="5">JCM 14736</strain>
    </source>
</reference>
<dbReference type="EMBL" id="BAAAOB010000001">
    <property type="protein sequence ID" value="GAA1785707.1"/>
    <property type="molecule type" value="Genomic_DNA"/>
</dbReference>
<name>A0ABP4XJV0_9MICO</name>
<dbReference type="Gene3D" id="3.40.190.10">
    <property type="entry name" value="Periplasmic binding protein-like II"/>
    <property type="match status" value="1"/>
</dbReference>
<dbReference type="Gene3D" id="3.10.105.10">
    <property type="entry name" value="Dipeptide-binding Protein, Domain 3"/>
    <property type="match status" value="1"/>
</dbReference>
<keyword evidence="2" id="KW-0812">Transmembrane</keyword>
<gene>
    <name evidence="4" type="ORF">GCM10009768_13260</name>
</gene>
<comment type="caution">
    <text evidence="4">The sequence shown here is derived from an EMBL/GenBank/DDBJ whole genome shotgun (WGS) entry which is preliminary data.</text>
</comment>
<evidence type="ECO:0000256" key="1">
    <source>
        <dbReference type="ARBA" id="ARBA00022729"/>
    </source>
</evidence>
<proteinExistence type="predicted"/>
<keyword evidence="1" id="KW-0732">Signal</keyword>
<dbReference type="PANTHER" id="PTHR30290:SF38">
    <property type="entry name" value="D,D-DIPEPTIDE-BINDING PERIPLASMIC PROTEIN DDPA-RELATED"/>
    <property type="match status" value="1"/>
</dbReference>
<keyword evidence="2" id="KW-0472">Membrane</keyword>
<dbReference type="Proteomes" id="UP001500851">
    <property type="component" value="Unassembled WGS sequence"/>
</dbReference>
<accession>A0ABP4XJV0</accession>
<dbReference type="InterPro" id="IPR039424">
    <property type="entry name" value="SBP_5"/>
</dbReference>
<feature type="transmembrane region" description="Helical" evidence="2">
    <location>
        <begin position="23"/>
        <end position="43"/>
    </location>
</feature>
<dbReference type="InterPro" id="IPR000914">
    <property type="entry name" value="SBP_5_dom"/>
</dbReference>
<keyword evidence="5" id="KW-1185">Reference proteome</keyword>
<dbReference type="PIRSF" id="PIRSF002741">
    <property type="entry name" value="MppA"/>
    <property type="match status" value="1"/>
</dbReference>
<dbReference type="Gene3D" id="3.90.76.10">
    <property type="entry name" value="Dipeptide-binding Protein, Domain 1"/>
    <property type="match status" value="1"/>
</dbReference>
<keyword evidence="2" id="KW-1133">Transmembrane helix</keyword>
<organism evidence="4 5">
    <name type="scientific">Leucobacter iarius</name>
    <dbReference type="NCBI Taxonomy" id="333963"/>
    <lineage>
        <taxon>Bacteria</taxon>
        <taxon>Bacillati</taxon>
        <taxon>Actinomycetota</taxon>
        <taxon>Actinomycetes</taxon>
        <taxon>Micrococcales</taxon>
        <taxon>Microbacteriaceae</taxon>
        <taxon>Leucobacter</taxon>
    </lineage>
</organism>
<dbReference type="RefSeq" id="WP_344030807.1">
    <property type="nucleotide sequence ID" value="NZ_BAAAOB010000001.1"/>
</dbReference>